<sequence length="105" mass="12143">MKDLVCRYCGKKIEKEDLRTAIRRLKIYPFHKECFELKEEETISINEMWKPINQVGWTITSIALLILAIVLGVTEWLGNLGNVVGVLALYPVTIRIISYVVYETK</sequence>
<dbReference type="eggNOG" id="ENOG5033946">
    <property type="taxonomic scope" value="Bacteria"/>
</dbReference>
<gene>
    <name evidence="2" type="ORF">N780_05435</name>
</gene>
<dbReference type="EMBL" id="AVBG01000013">
    <property type="protein sequence ID" value="KGP90407.1"/>
    <property type="molecule type" value="Genomic_DNA"/>
</dbReference>
<keyword evidence="1" id="KW-1133">Transmembrane helix</keyword>
<dbReference type="OrthoDB" id="2657646at2"/>
<evidence type="ECO:0000313" key="2">
    <source>
        <dbReference type="EMBL" id="KGP90407.1"/>
    </source>
</evidence>
<evidence type="ECO:0000313" key="3">
    <source>
        <dbReference type="Proteomes" id="UP000030153"/>
    </source>
</evidence>
<evidence type="ECO:0000256" key="1">
    <source>
        <dbReference type="SAM" id="Phobius"/>
    </source>
</evidence>
<feature type="transmembrane region" description="Helical" evidence="1">
    <location>
        <begin position="80"/>
        <end position="102"/>
    </location>
</feature>
<accession>A0A0A2UQ58</accession>
<comment type="caution">
    <text evidence="2">The sequence shown here is derived from an EMBL/GenBank/DDBJ whole genome shotgun (WGS) entry which is preliminary data.</text>
</comment>
<protein>
    <recommendedName>
        <fullName evidence="4">Permease</fullName>
    </recommendedName>
</protein>
<dbReference type="RefSeq" id="WP_036786035.1">
    <property type="nucleotide sequence ID" value="NZ_AVBG01000013.1"/>
</dbReference>
<organism evidence="2 3">
    <name type="scientific">Pontibacillus chungwhensis BH030062</name>
    <dbReference type="NCBI Taxonomy" id="1385513"/>
    <lineage>
        <taxon>Bacteria</taxon>
        <taxon>Bacillati</taxon>
        <taxon>Bacillota</taxon>
        <taxon>Bacilli</taxon>
        <taxon>Bacillales</taxon>
        <taxon>Bacillaceae</taxon>
        <taxon>Pontibacillus</taxon>
    </lineage>
</organism>
<name>A0A0A2UQ58_9BACI</name>
<keyword evidence="1" id="KW-0472">Membrane</keyword>
<dbReference type="Proteomes" id="UP000030153">
    <property type="component" value="Unassembled WGS sequence"/>
</dbReference>
<evidence type="ECO:0008006" key="4">
    <source>
        <dbReference type="Google" id="ProtNLM"/>
    </source>
</evidence>
<dbReference type="AlphaFoldDB" id="A0A0A2UQ58"/>
<keyword evidence="3" id="KW-1185">Reference proteome</keyword>
<proteinExistence type="predicted"/>
<keyword evidence="1" id="KW-0812">Transmembrane</keyword>
<feature type="transmembrane region" description="Helical" evidence="1">
    <location>
        <begin position="55"/>
        <end position="74"/>
    </location>
</feature>
<reference evidence="2 3" key="1">
    <citation type="submission" date="2013-08" db="EMBL/GenBank/DDBJ databases">
        <title>Genome of Pontibacillus chungwhensis.</title>
        <authorList>
            <person name="Wang Q."/>
            <person name="Wang G."/>
        </authorList>
    </citation>
    <scope>NUCLEOTIDE SEQUENCE [LARGE SCALE GENOMIC DNA]</scope>
    <source>
        <strain evidence="2 3">BH030062</strain>
    </source>
</reference>